<comment type="pathway">
    <text evidence="2 8">Amino-acid biosynthesis; L-valine biosynthesis; L-valine from pyruvate: step 1/4.</text>
</comment>
<proteinExistence type="inferred from homology"/>
<dbReference type="Gene3D" id="3.30.70.260">
    <property type="match status" value="1"/>
</dbReference>
<dbReference type="InterPro" id="IPR004789">
    <property type="entry name" value="Acetalactate_synth_ssu"/>
</dbReference>
<reference evidence="10 11" key="1">
    <citation type="submission" date="2023-10" db="EMBL/GenBank/DDBJ databases">
        <title>Marimonas sp. nov. isolated from tidal mud flat.</title>
        <authorList>
            <person name="Jaincy N.J."/>
            <person name="Srinivasan S."/>
            <person name="Lee S.-S."/>
        </authorList>
    </citation>
    <scope>NUCLEOTIDE SEQUENCE [LARGE SCALE GENOMIC DNA]</scope>
    <source>
        <strain evidence="10 11">MJ-SS3</strain>
    </source>
</reference>
<comment type="subunit">
    <text evidence="4 8">Dimer of large and small chains.</text>
</comment>
<feature type="domain" description="ACT" evidence="9">
    <location>
        <begin position="9"/>
        <end position="83"/>
    </location>
</feature>
<keyword evidence="6 8" id="KW-0100">Branched-chain amino acid biosynthesis</keyword>
<dbReference type="InterPro" id="IPR019455">
    <property type="entry name" value="Acetolactate_synth_ssu_C"/>
</dbReference>
<dbReference type="InterPro" id="IPR039557">
    <property type="entry name" value="AHAS_ACT"/>
</dbReference>
<name>A0ABU3U610_9FLAO</name>
<dbReference type="EMBL" id="JAWHTF010000002">
    <property type="protein sequence ID" value="MDU8885841.1"/>
    <property type="molecule type" value="Genomic_DNA"/>
</dbReference>
<sequence length="176" mass="20533">MDNFKNHYTVSIYTENNIGLLNRISAIFQRRHINIESLNTSASEIDGVSRFTILVIMTEDQIKKIVGQIEKQVEVIKAFYHRDEDTIYQESCLFKIKSDLLFEERQIQNIIKDSNSNIVTVNKEFFVLEKSGRRNEIDQLYKDLSVFGIMQFTRSGRIAVTKDEMKISLMLAAFNH</sequence>
<dbReference type="PROSITE" id="PS51671">
    <property type="entry name" value="ACT"/>
    <property type="match status" value="1"/>
</dbReference>
<evidence type="ECO:0000256" key="6">
    <source>
        <dbReference type="ARBA" id="ARBA00023304"/>
    </source>
</evidence>
<dbReference type="Gene3D" id="3.30.70.1150">
    <property type="entry name" value="ACT-like. Chain A, domain 2"/>
    <property type="match status" value="1"/>
</dbReference>
<dbReference type="InterPro" id="IPR045865">
    <property type="entry name" value="ACT-like_dom_sf"/>
</dbReference>
<comment type="pathway">
    <text evidence="1 8">Amino-acid biosynthesis; L-isoleucine biosynthesis; L-isoleucine from 2-oxobutanoate: step 1/4.</text>
</comment>
<organism evidence="10 11">
    <name type="scientific">Gilvirhabdus luticola</name>
    <dbReference type="NCBI Taxonomy" id="3079858"/>
    <lineage>
        <taxon>Bacteria</taxon>
        <taxon>Pseudomonadati</taxon>
        <taxon>Bacteroidota</taxon>
        <taxon>Flavobacteriia</taxon>
        <taxon>Flavobacteriales</taxon>
        <taxon>Flavobacteriaceae</taxon>
        <taxon>Gilvirhabdus</taxon>
    </lineage>
</organism>
<evidence type="ECO:0000313" key="10">
    <source>
        <dbReference type="EMBL" id="MDU8885841.1"/>
    </source>
</evidence>
<keyword evidence="8 10" id="KW-0808">Transferase</keyword>
<gene>
    <name evidence="10" type="primary">ilvN</name>
    <name evidence="10" type="ORF">RXV94_06685</name>
</gene>
<keyword evidence="5 8" id="KW-0028">Amino-acid biosynthesis</keyword>
<dbReference type="InterPro" id="IPR027271">
    <property type="entry name" value="Acetolactate_synth/TF_NikR_C"/>
</dbReference>
<evidence type="ECO:0000313" key="11">
    <source>
        <dbReference type="Proteomes" id="UP001268651"/>
    </source>
</evidence>
<comment type="function">
    <text evidence="8">Catalyzes the conversion of 2 pyruvate molecules into acetolactate in the first common step of the biosynthetic pathway of the branched-amino acids such as leucine, isoleucine, and valine.</text>
</comment>
<evidence type="ECO:0000256" key="1">
    <source>
        <dbReference type="ARBA" id="ARBA00004974"/>
    </source>
</evidence>
<dbReference type="RefSeq" id="WP_316661763.1">
    <property type="nucleotide sequence ID" value="NZ_JAWHTF010000002.1"/>
</dbReference>
<dbReference type="InterPro" id="IPR002912">
    <property type="entry name" value="ACT_dom"/>
</dbReference>
<comment type="similarity">
    <text evidence="3 8">Belongs to the acetolactate synthase small subunit family.</text>
</comment>
<dbReference type="SUPFAM" id="SSF55021">
    <property type="entry name" value="ACT-like"/>
    <property type="match status" value="2"/>
</dbReference>
<dbReference type="Proteomes" id="UP001268651">
    <property type="component" value="Unassembled WGS sequence"/>
</dbReference>
<evidence type="ECO:0000256" key="4">
    <source>
        <dbReference type="ARBA" id="ARBA00011744"/>
    </source>
</evidence>
<dbReference type="PANTHER" id="PTHR30239:SF0">
    <property type="entry name" value="ACETOLACTATE SYNTHASE SMALL SUBUNIT 1, CHLOROPLASTIC"/>
    <property type="match status" value="1"/>
</dbReference>
<dbReference type="InterPro" id="IPR054480">
    <property type="entry name" value="AHAS_small-like_ACT"/>
</dbReference>
<dbReference type="EC" id="2.2.1.6" evidence="8"/>
<evidence type="ECO:0000259" key="9">
    <source>
        <dbReference type="PROSITE" id="PS51671"/>
    </source>
</evidence>
<dbReference type="Pfam" id="PF10369">
    <property type="entry name" value="ALS_ss_C"/>
    <property type="match status" value="1"/>
</dbReference>
<dbReference type="NCBIfam" id="TIGR00119">
    <property type="entry name" value="acolac_sm"/>
    <property type="match status" value="1"/>
</dbReference>
<evidence type="ECO:0000256" key="5">
    <source>
        <dbReference type="ARBA" id="ARBA00022605"/>
    </source>
</evidence>
<comment type="caution">
    <text evidence="10">The sequence shown here is derived from an EMBL/GenBank/DDBJ whole genome shotgun (WGS) entry which is preliminary data.</text>
</comment>
<evidence type="ECO:0000256" key="3">
    <source>
        <dbReference type="ARBA" id="ARBA00006341"/>
    </source>
</evidence>
<evidence type="ECO:0000256" key="7">
    <source>
        <dbReference type="ARBA" id="ARBA00048670"/>
    </source>
</evidence>
<dbReference type="CDD" id="cd04878">
    <property type="entry name" value="ACT_AHAS"/>
    <property type="match status" value="1"/>
</dbReference>
<evidence type="ECO:0000256" key="8">
    <source>
        <dbReference type="RuleBase" id="RU368092"/>
    </source>
</evidence>
<dbReference type="Pfam" id="PF22629">
    <property type="entry name" value="ACT_AHAS_ss"/>
    <property type="match status" value="1"/>
</dbReference>
<evidence type="ECO:0000256" key="2">
    <source>
        <dbReference type="ARBA" id="ARBA00005025"/>
    </source>
</evidence>
<comment type="catalytic activity">
    <reaction evidence="7 8">
        <text>2 pyruvate + H(+) = (2S)-2-acetolactate + CO2</text>
        <dbReference type="Rhea" id="RHEA:25249"/>
        <dbReference type="ChEBI" id="CHEBI:15361"/>
        <dbReference type="ChEBI" id="CHEBI:15378"/>
        <dbReference type="ChEBI" id="CHEBI:16526"/>
        <dbReference type="ChEBI" id="CHEBI:58476"/>
        <dbReference type="EC" id="2.2.1.6"/>
    </reaction>
</comment>
<dbReference type="PANTHER" id="PTHR30239">
    <property type="entry name" value="ACETOLACTATE SYNTHASE SMALL SUBUNIT"/>
    <property type="match status" value="1"/>
</dbReference>
<protein>
    <recommendedName>
        <fullName evidence="8">Acetolactate synthase small subunit</fullName>
        <shortName evidence="8">AHAS</shortName>
        <shortName evidence="8">ALS</shortName>
        <ecNumber evidence="8">2.2.1.6</ecNumber>
    </recommendedName>
    <alternativeName>
        <fullName evidence="8">Acetohydroxy-acid synthase small subunit</fullName>
    </alternativeName>
</protein>
<keyword evidence="11" id="KW-1185">Reference proteome</keyword>
<dbReference type="GO" id="GO:0003984">
    <property type="term" value="F:acetolactate synthase activity"/>
    <property type="evidence" value="ECO:0007669"/>
    <property type="project" value="UniProtKB-EC"/>
</dbReference>
<accession>A0ABU3U610</accession>